<reference evidence="2" key="1">
    <citation type="journal article" date="2013" name="Nat. Commun.">
        <title>Whole-genome sequencing of Oryza brachyantha reveals mechanisms underlying Oryza genome evolution.</title>
        <authorList>
            <person name="Chen J."/>
            <person name="Huang Q."/>
            <person name="Gao D."/>
            <person name="Wang J."/>
            <person name="Lang Y."/>
            <person name="Liu T."/>
            <person name="Li B."/>
            <person name="Bai Z."/>
            <person name="Luis Goicoechea J."/>
            <person name="Liang C."/>
            <person name="Chen C."/>
            <person name="Zhang W."/>
            <person name="Sun S."/>
            <person name="Liao Y."/>
            <person name="Zhang X."/>
            <person name="Yang L."/>
            <person name="Song C."/>
            <person name="Wang M."/>
            <person name="Shi J."/>
            <person name="Liu G."/>
            <person name="Liu J."/>
            <person name="Zhou H."/>
            <person name="Zhou W."/>
            <person name="Yu Q."/>
            <person name="An N."/>
            <person name="Chen Y."/>
            <person name="Cai Q."/>
            <person name="Wang B."/>
            <person name="Liu B."/>
            <person name="Min J."/>
            <person name="Huang Y."/>
            <person name="Wu H."/>
            <person name="Li Z."/>
            <person name="Zhang Y."/>
            <person name="Yin Y."/>
            <person name="Song W."/>
            <person name="Jiang J."/>
            <person name="Jackson S.A."/>
            <person name="Wing R.A."/>
            <person name="Wang J."/>
            <person name="Chen M."/>
        </authorList>
    </citation>
    <scope>NUCLEOTIDE SEQUENCE [LARGE SCALE GENOMIC DNA]</scope>
    <source>
        <strain evidence="2">cv. IRGC 101232</strain>
    </source>
</reference>
<feature type="compositionally biased region" description="Basic and acidic residues" evidence="1">
    <location>
        <begin position="91"/>
        <end position="108"/>
    </location>
</feature>
<feature type="region of interest" description="Disordered" evidence="1">
    <location>
        <begin position="88"/>
        <end position="108"/>
    </location>
</feature>
<dbReference type="STRING" id="4533.J3N5Y2"/>
<reference evidence="2" key="2">
    <citation type="submission" date="2015-02" db="UniProtKB">
        <authorList>
            <consortium name="EnsemblPlants"/>
        </authorList>
    </citation>
    <scope>IDENTIFICATION</scope>
</reference>
<proteinExistence type="predicted"/>
<dbReference type="AlphaFoldDB" id="J3N5Y2"/>
<organism evidence="2">
    <name type="scientific">Oryza brachyantha</name>
    <name type="common">malo sina</name>
    <dbReference type="NCBI Taxonomy" id="4533"/>
    <lineage>
        <taxon>Eukaryota</taxon>
        <taxon>Viridiplantae</taxon>
        <taxon>Streptophyta</taxon>
        <taxon>Embryophyta</taxon>
        <taxon>Tracheophyta</taxon>
        <taxon>Spermatophyta</taxon>
        <taxon>Magnoliopsida</taxon>
        <taxon>Liliopsida</taxon>
        <taxon>Poales</taxon>
        <taxon>Poaceae</taxon>
        <taxon>BOP clade</taxon>
        <taxon>Oryzoideae</taxon>
        <taxon>Oryzeae</taxon>
        <taxon>Oryzinae</taxon>
        <taxon>Oryza</taxon>
    </lineage>
</organism>
<dbReference type="HOGENOM" id="CLU_2200998_0_0_1"/>
<dbReference type="Gramene" id="OB11G12180.1">
    <property type="protein sequence ID" value="OB11G12180.1"/>
    <property type="gene ID" value="OB11G12180"/>
</dbReference>
<evidence type="ECO:0000313" key="2">
    <source>
        <dbReference type="EnsemblPlants" id="OB11G12180.1"/>
    </source>
</evidence>
<dbReference type="PANTHER" id="PTHR32518:SF3">
    <property type="entry name" value="4-ALPHA-GLUCANOTRANSFERASE"/>
    <property type="match status" value="1"/>
</dbReference>
<dbReference type="PANTHER" id="PTHR32518">
    <property type="match status" value="1"/>
</dbReference>
<name>J3N5Y2_ORYBR</name>
<sequence>MQKCGCCCTYVFSIRSSEDLGVGELLDLKLHVDWAVNSGFHPVKLLPIDDTIVNGMISIQQSNWCYLLDGGGDPLVPNKMSRVIATTSSLRTKDGKNIHEPYSDQHHP</sequence>
<evidence type="ECO:0000256" key="1">
    <source>
        <dbReference type="SAM" id="MobiDB-lite"/>
    </source>
</evidence>
<keyword evidence="3" id="KW-1185">Reference proteome</keyword>
<evidence type="ECO:0000313" key="3">
    <source>
        <dbReference type="Proteomes" id="UP000006038"/>
    </source>
</evidence>
<accession>J3N5Y2</accession>
<protein>
    <submittedName>
        <fullName evidence="2">Uncharacterized protein</fullName>
    </submittedName>
</protein>
<dbReference type="EnsemblPlants" id="OB11G12180.1">
    <property type="protein sequence ID" value="OB11G12180.1"/>
    <property type="gene ID" value="OB11G12180"/>
</dbReference>
<dbReference type="Proteomes" id="UP000006038">
    <property type="component" value="Chromosome 11"/>
</dbReference>